<dbReference type="OrthoDB" id="9781208at2"/>
<gene>
    <name evidence="3" type="ORF">FSB75_10935</name>
</gene>
<dbReference type="Proteomes" id="UP000321204">
    <property type="component" value="Chromosome"/>
</dbReference>
<dbReference type="InterPro" id="IPR011990">
    <property type="entry name" value="TPR-like_helical_dom_sf"/>
</dbReference>
<keyword evidence="4" id="KW-1185">Reference proteome</keyword>
<dbReference type="SUPFAM" id="SSF48452">
    <property type="entry name" value="TPR-like"/>
    <property type="match status" value="2"/>
</dbReference>
<evidence type="ECO:0000313" key="3">
    <source>
        <dbReference type="EMBL" id="QEC56383.1"/>
    </source>
</evidence>
<dbReference type="SMART" id="SM00028">
    <property type="entry name" value="TPR"/>
    <property type="match status" value="3"/>
</dbReference>
<dbReference type="Pfam" id="PF13181">
    <property type="entry name" value="TPR_8"/>
    <property type="match status" value="2"/>
</dbReference>
<organism evidence="3 4">
    <name type="scientific">Flavisolibacter ginsenosidimutans</name>
    <dbReference type="NCBI Taxonomy" id="661481"/>
    <lineage>
        <taxon>Bacteria</taxon>
        <taxon>Pseudomonadati</taxon>
        <taxon>Bacteroidota</taxon>
        <taxon>Chitinophagia</taxon>
        <taxon>Chitinophagales</taxon>
        <taxon>Chitinophagaceae</taxon>
        <taxon>Flavisolibacter</taxon>
    </lineage>
</organism>
<sequence length="624" mass="71033">MRRVILLKIRSIFPTFKASLPSFCSTYFNAMLTKLPLVSFLVFVFLNSQGQIPQEKELVQKISLAKNDETQIIALGELAELYSIFRDNKKADSVLEKQMLLAEISQNDELILKTLSGSVIDNIAAWSSKETFDRATAFLQKCLSYAKEKNNTHLETITHLKLASLFQKRQLYDQAMEQSVLAFNVLDGKQDSLKAALYLELGDAFSGKGDAVAAYKNYNSAYDIAYSLDNVPLQSATWHSFADFYLTLGDSTLAKNALLESLRLNKKHKSQAGLLADYIDLFRLTVEIDFANKALLLANELKSLKDQLLCKRLLFSYIMVVEKNSQKALSYLQQNPDLALYQSNRGLPNYNTGAIYHYSGQYEEAVKYYLLDEPLILSSFGPSVQLSYFGEMADCYDALNETQKAVVYYEKAFALSKAVGSPANNASLTQKLSQLYARENDYKNAYAFSQLYLEYNEALKKQAKQREVTLLGLEREKKQHEKDIQAAAEALTKTRNLQYTGISMAIVFLFVVLILMGMFPVSKETVRMLNFVTFICLFEFITLLIDAWLHDLTHGEPLRIWLAKIVIIALLLPVHHTLEHLAVKFLSSQKLQQMRRRISVRKFFRPSKKTIQKLEENLEEGTLV</sequence>
<feature type="transmembrane region" description="Helical" evidence="2">
    <location>
        <begin position="528"/>
        <end position="549"/>
    </location>
</feature>
<dbReference type="Gene3D" id="1.25.40.10">
    <property type="entry name" value="Tetratricopeptide repeat domain"/>
    <property type="match status" value="2"/>
</dbReference>
<keyword evidence="2" id="KW-0472">Membrane</keyword>
<proteinExistence type="predicted"/>
<dbReference type="PANTHER" id="PTHR10098">
    <property type="entry name" value="RAPSYN-RELATED"/>
    <property type="match status" value="1"/>
</dbReference>
<feature type="transmembrane region" description="Helical" evidence="2">
    <location>
        <begin position="499"/>
        <end position="521"/>
    </location>
</feature>
<feature type="coiled-coil region" evidence="1">
    <location>
        <begin position="456"/>
        <end position="497"/>
    </location>
</feature>
<accession>A0A5B8UIL2</accession>
<dbReference type="KEGG" id="fgg:FSB75_10935"/>
<name>A0A5B8UIL2_9BACT</name>
<evidence type="ECO:0000313" key="4">
    <source>
        <dbReference type="Proteomes" id="UP000321204"/>
    </source>
</evidence>
<keyword evidence="2" id="KW-0812">Transmembrane</keyword>
<evidence type="ECO:0000256" key="2">
    <source>
        <dbReference type="SAM" id="Phobius"/>
    </source>
</evidence>
<keyword evidence="2" id="KW-1133">Transmembrane helix</keyword>
<evidence type="ECO:0000256" key="1">
    <source>
        <dbReference type="SAM" id="Coils"/>
    </source>
</evidence>
<dbReference type="InterPro" id="IPR019734">
    <property type="entry name" value="TPR_rpt"/>
</dbReference>
<reference evidence="3 4" key="1">
    <citation type="journal article" date="2015" name="Int. J. Syst. Evol. Microbiol.">
        <title>Flavisolibacter ginsenosidimutans sp. nov., with ginsenoside-converting activity isolated from soil used for cultivating ginseng.</title>
        <authorList>
            <person name="Zhao Y."/>
            <person name="Liu Q."/>
            <person name="Kang M.S."/>
            <person name="Jin F."/>
            <person name="Yu H."/>
            <person name="Im W.T."/>
        </authorList>
    </citation>
    <scope>NUCLEOTIDE SEQUENCE [LARGE SCALE GENOMIC DNA]</scope>
    <source>
        <strain evidence="3 4">Gsoil 636</strain>
    </source>
</reference>
<dbReference type="AlphaFoldDB" id="A0A5B8UIL2"/>
<dbReference type="EMBL" id="CP042433">
    <property type="protein sequence ID" value="QEC56383.1"/>
    <property type="molecule type" value="Genomic_DNA"/>
</dbReference>
<feature type="transmembrane region" description="Helical" evidence="2">
    <location>
        <begin position="561"/>
        <end position="587"/>
    </location>
</feature>
<keyword evidence="1" id="KW-0175">Coiled coil</keyword>
<protein>
    <submittedName>
        <fullName evidence="3">Tetratricopeptide repeat protein</fullName>
    </submittedName>
</protein>